<comment type="similarity">
    <text evidence="11">Belongs to the adenylyl cyclase class-4/guanylyl cyclase family.</text>
</comment>
<dbReference type="AlphaFoldDB" id="A0A8B8C0K6"/>
<proteinExistence type="inferred from homology"/>
<evidence type="ECO:0000256" key="3">
    <source>
        <dbReference type="ARBA" id="ARBA00022475"/>
    </source>
</evidence>
<evidence type="ECO:0000256" key="8">
    <source>
        <dbReference type="ARBA" id="ARBA00023136"/>
    </source>
</evidence>
<evidence type="ECO:0000256" key="11">
    <source>
        <dbReference type="RuleBase" id="RU000405"/>
    </source>
</evidence>
<feature type="domain" description="Guanylate cyclase" evidence="13">
    <location>
        <begin position="435"/>
        <end position="567"/>
    </location>
</feature>
<dbReference type="InterPro" id="IPR018297">
    <property type="entry name" value="A/G_cyclase_CS"/>
</dbReference>
<keyword evidence="3" id="KW-1003">Cell membrane</keyword>
<dbReference type="KEGG" id="cvn:111114546"/>
<evidence type="ECO:0000256" key="9">
    <source>
        <dbReference type="ARBA" id="ARBA00023180"/>
    </source>
</evidence>
<dbReference type="InterPro" id="IPR001054">
    <property type="entry name" value="A/G_cyclase"/>
</dbReference>
<dbReference type="Pfam" id="PF08376">
    <property type="entry name" value="NIT"/>
    <property type="match status" value="1"/>
</dbReference>
<dbReference type="PANTHER" id="PTHR11920:SF501">
    <property type="entry name" value="GUANYLATE CYCLASE 32E"/>
    <property type="match status" value="1"/>
</dbReference>
<keyword evidence="7 12" id="KW-1133">Transmembrane helix</keyword>
<name>A0A8B8C0K6_CRAVI</name>
<dbReference type="InterPro" id="IPR029787">
    <property type="entry name" value="Nucleotide_cyclase"/>
</dbReference>
<dbReference type="Gene3D" id="6.10.250.780">
    <property type="match status" value="1"/>
</dbReference>
<dbReference type="Pfam" id="PF00211">
    <property type="entry name" value="Guanylate_cyc"/>
    <property type="match status" value="1"/>
</dbReference>
<evidence type="ECO:0000256" key="2">
    <source>
        <dbReference type="ARBA" id="ARBA00004236"/>
    </source>
</evidence>
<comment type="subcellular location">
    <subcellularLocation>
        <location evidence="2">Cell membrane</location>
    </subcellularLocation>
    <subcellularLocation>
        <location evidence="1">Membrane</location>
        <topology evidence="1">Single-pass membrane protein</topology>
    </subcellularLocation>
</comment>
<dbReference type="GO" id="GO:0000166">
    <property type="term" value="F:nucleotide binding"/>
    <property type="evidence" value="ECO:0007669"/>
    <property type="project" value="UniProtKB-KW"/>
</dbReference>
<evidence type="ECO:0000259" key="13">
    <source>
        <dbReference type="PROSITE" id="PS50125"/>
    </source>
</evidence>
<evidence type="ECO:0000313" key="14">
    <source>
        <dbReference type="Proteomes" id="UP000694844"/>
    </source>
</evidence>
<dbReference type="SUPFAM" id="SSF55073">
    <property type="entry name" value="Nucleotide cyclase"/>
    <property type="match status" value="1"/>
</dbReference>
<feature type="transmembrane region" description="Helical" evidence="12">
    <location>
        <begin position="353"/>
        <end position="374"/>
    </location>
</feature>
<dbReference type="SMART" id="SM00044">
    <property type="entry name" value="CYCc"/>
    <property type="match status" value="1"/>
</dbReference>
<keyword evidence="6" id="KW-0547">Nucleotide-binding</keyword>
<evidence type="ECO:0000256" key="5">
    <source>
        <dbReference type="ARBA" id="ARBA00022729"/>
    </source>
</evidence>
<keyword evidence="9" id="KW-0325">Glycoprotein</keyword>
<dbReference type="Gene3D" id="3.30.70.1230">
    <property type="entry name" value="Nucleotide cyclase"/>
    <property type="match status" value="1"/>
</dbReference>
<evidence type="ECO:0000256" key="7">
    <source>
        <dbReference type="ARBA" id="ARBA00022989"/>
    </source>
</evidence>
<accession>A0A8B8C0K6</accession>
<dbReference type="PROSITE" id="PS00452">
    <property type="entry name" value="GUANYLATE_CYCLASE_1"/>
    <property type="match status" value="1"/>
</dbReference>
<dbReference type="GO" id="GO:0035556">
    <property type="term" value="P:intracellular signal transduction"/>
    <property type="evidence" value="ECO:0007669"/>
    <property type="project" value="InterPro"/>
</dbReference>
<keyword evidence="14" id="KW-1185">Reference proteome</keyword>
<dbReference type="GeneID" id="111114546"/>
<evidence type="ECO:0000256" key="4">
    <source>
        <dbReference type="ARBA" id="ARBA00022692"/>
    </source>
</evidence>
<dbReference type="Proteomes" id="UP000694844">
    <property type="component" value="Chromosome 9"/>
</dbReference>
<evidence type="ECO:0000256" key="1">
    <source>
        <dbReference type="ARBA" id="ARBA00004167"/>
    </source>
</evidence>
<dbReference type="GO" id="GO:0007168">
    <property type="term" value="P:receptor guanylyl cyclase signaling pathway"/>
    <property type="evidence" value="ECO:0007669"/>
    <property type="project" value="TreeGrafter"/>
</dbReference>
<dbReference type="GO" id="GO:0005886">
    <property type="term" value="C:plasma membrane"/>
    <property type="evidence" value="ECO:0007669"/>
    <property type="project" value="UniProtKB-SubCell"/>
</dbReference>
<gene>
    <name evidence="15" type="primary">LOC111114546</name>
</gene>
<feature type="transmembrane region" description="Helical" evidence="12">
    <location>
        <begin position="51"/>
        <end position="71"/>
    </location>
</feature>
<dbReference type="InterPro" id="IPR013587">
    <property type="entry name" value="Nitrate/nitrite_sensing"/>
</dbReference>
<sequence>MKSNSVYPELHVETKSIGSFVSCDSTRNLQKIVHREVHDSSLRRLSKHWKMVLIMLIPVLSLLALVTNNLLKAAEVKKNSGLVITEVNIAQKVAGLIQMLQRERGISATYLSAMGNKTEAWITMLESRQHTDSAFTDVLVVNRHLVYINGKPYTSAMLKDIVLLARERIENGSVLVEDHLTFYTDLNNGLMNVMFKDVSLSGDQSYFADIIAFSSLIRWTDIIGLLRARIAFQYTTCGFDTITLQSYMLLTGQAQAYKITFTSYSDLMMNEFSKQKQSTEEYLYEVRNTAWDGSFRNSCLTLSKEERLSLGLNWFKNITKFIDFAFEIKEKQSRILTNKMLYTRAQAEHEFNLYLSVQIVTTVLSFILTSWYIVCIDKLTFKIAKHTITIKSKTQELMVEKRLTEKLLFQMLPKKIATTLKERGEVSAEYFSEVSVLFSDIVNFTELGSRSSPLQIIDLLNDLYGLFDDYIEKYDVYKVETIGDAYMVASGVPVQNGNAHASQICHLALDLQQLMSDFRVPCSFQREEDVQIRIGIHSGPCVAGVVGRKMPRYCLFGDTVNTASRMESTGQGGRIHLSSVTYDIIHPLGVFTAVLRGVVQVKGKGQMTTYWLLSSSQKATVRIDDSVPVT</sequence>
<dbReference type="InterPro" id="IPR050401">
    <property type="entry name" value="Cyclic_nucleotide_synthase"/>
</dbReference>
<dbReference type="FunFam" id="3.30.70.1230:FF:000050">
    <property type="entry name" value="Guanylate cyclase"/>
    <property type="match status" value="1"/>
</dbReference>
<reference evidence="15" key="1">
    <citation type="submission" date="2025-08" db="UniProtKB">
        <authorList>
            <consortium name="RefSeq"/>
        </authorList>
    </citation>
    <scope>IDENTIFICATION</scope>
    <source>
        <tissue evidence="15">Whole sample</tissue>
    </source>
</reference>
<keyword evidence="4 12" id="KW-0812">Transmembrane</keyword>
<dbReference type="GO" id="GO:0001653">
    <property type="term" value="F:peptide receptor activity"/>
    <property type="evidence" value="ECO:0007669"/>
    <property type="project" value="TreeGrafter"/>
</dbReference>
<dbReference type="OrthoDB" id="60033at2759"/>
<organism evidence="14 15">
    <name type="scientific">Crassostrea virginica</name>
    <name type="common">Eastern oyster</name>
    <dbReference type="NCBI Taxonomy" id="6565"/>
    <lineage>
        <taxon>Eukaryota</taxon>
        <taxon>Metazoa</taxon>
        <taxon>Spiralia</taxon>
        <taxon>Lophotrochozoa</taxon>
        <taxon>Mollusca</taxon>
        <taxon>Bivalvia</taxon>
        <taxon>Autobranchia</taxon>
        <taxon>Pteriomorphia</taxon>
        <taxon>Ostreida</taxon>
        <taxon>Ostreoidea</taxon>
        <taxon>Ostreidae</taxon>
        <taxon>Crassostrea</taxon>
    </lineage>
</organism>
<protein>
    <submittedName>
        <fullName evidence="15">Soluble guanylate cyclase 89Da-like</fullName>
    </submittedName>
</protein>
<dbReference type="CDD" id="cd07302">
    <property type="entry name" value="CHD"/>
    <property type="match status" value="1"/>
</dbReference>
<dbReference type="GO" id="GO:0004383">
    <property type="term" value="F:guanylate cyclase activity"/>
    <property type="evidence" value="ECO:0007669"/>
    <property type="project" value="TreeGrafter"/>
</dbReference>
<evidence type="ECO:0000313" key="15">
    <source>
        <dbReference type="RefSeq" id="XP_022308601.1"/>
    </source>
</evidence>
<keyword evidence="10 11" id="KW-0456">Lyase</keyword>
<dbReference type="PROSITE" id="PS50125">
    <property type="entry name" value="GUANYLATE_CYCLASE_2"/>
    <property type="match status" value="1"/>
</dbReference>
<dbReference type="GO" id="GO:0004016">
    <property type="term" value="F:adenylate cyclase activity"/>
    <property type="evidence" value="ECO:0007669"/>
    <property type="project" value="TreeGrafter"/>
</dbReference>
<dbReference type="PANTHER" id="PTHR11920">
    <property type="entry name" value="GUANYLYL CYCLASE"/>
    <property type="match status" value="1"/>
</dbReference>
<evidence type="ECO:0000256" key="6">
    <source>
        <dbReference type="ARBA" id="ARBA00022741"/>
    </source>
</evidence>
<dbReference type="RefSeq" id="XP_022308601.1">
    <property type="nucleotide sequence ID" value="XM_022452893.1"/>
</dbReference>
<keyword evidence="5" id="KW-0732">Signal</keyword>
<keyword evidence="8 12" id="KW-0472">Membrane</keyword>
<evidence type="ECO:0000256" key="12">
    <source>
        <dbReference type="SAM" id="Phobius"/>
    </source>
</evidence>
<evidence type="ECO:0000256" key="10">
    <source>
        <dbReference type="ARBA" id="ARBA00023239"/>
    </source>
</evidence>